<dbReference type="EMBL" id="JAHMHR010000009">
    <property type="protein sequence ID" value="KAK1689172.1"/>
    <property type="molecule type" value="Genomic_DNA"/>
</dbReference>
<feature type="compositionally biased region" description="Low complexity" evidence="1">
    <location>
        <begin position="142"/>
        <end position="162"/>
    </location>
</feature>
<evidence type="ECO:0000313" key="3">
    <source>
        <dbReference type="EMBL" id="KAK1689172.1"/>
    </source>
</evidence>
<dbReference type="AlphaFoldDB" id="A0AAJ0F159"/>
<keyword evidence="4" id="KW-1185">Reference proteome</keyword>
<feature type="compositionally biased region" description="Low complexity" evidence="1">
    <location>
        <begin position="69"/>
        <end position="81"/>
    </location>
</feature>
<comment type="caution">
    <text evidence="3">The sequence shown here is derived from an EMBL/GenBank/DDBJ whole genome shotgun (WGS) entry which is preliminary data.</text>
</comment>
<dbReference type="PANTHER" id="PTHR38788">
    <property type="entry name" value="CLR5 DOMAIN-CONTAINING PROTEIN"/>
    <property type="match status" value="1"/>
</dbReference>
<feature type="compositionally biased region" description="Low complexity" evidence="1">
    <location>
        <begin position="99"/>
        <end position="113"/>
    </location>
</feature>
<dbReference type="Proteomes" id="UP001224890">
    <property type="component" value="Unassembled WGS sequence"/>
</dbReference>
<dbReference type="InterPro" id="IPR025676">
    <property type="entry name" value="Clr5_dom"/>
</dbReference>
<feature type="region of interest" description="Disordered" evidence="1">
    <location>
        <begin position="99"/>
        <end position="126"/>
    </location>
</feature>
<evidence type="ECO:0000313" key="4">
    <source>
        <dbReference type="Proteomes" id="UP001224890"/>
    </source>
</evidence>
<dbReference type="RefSeq" id="XP_060432867.1">
    <property type="nucleotide sequence ID" value="XM_060567527.1"/>
</dbReference>
<accession>A0AAJ0F159</accession>
<name>A0AAJ0F159_9PEZI</name>
<reference evidence="3" key="1">
    <citation type="submission" date="2021-06" db="EMBL/GenBank/DDBJ databases">
        <title>Comparative genomics, transcriptomics and evolutionary studies reveal genomic signatures of adaptation to plant cell wall in hemibiotrophic fungi.</title>
        <authorList>
            <consortium name="DOE Joint Genome Institute"/>
            <person name="Baroncelli R."/>
            <person name="Diaz J.F."/>
            <person name="Benocci T."/>
            <person name="Peng M."/>
            <person name="Battaglia E."/>
            <person name="Haridas S."/>
            <person name="Andreopoulos W."/>
            <person name="Labutti K."/>
            <person name="Pangilinan J."/>
            <person name="Floch G.L."/>
            <person name="Makela M.R."/>
            <person name="Henrissat B."/>
            <person name="Grigoriev I.V."/>
            <person name="Crouch J.A."/>
            <person name="De Vries R.P."/>
            <person name="Sukno S.A."/>
            <person name="Thon M.R."/>
        </authorList>
    </citation>
    <scope>NUCLEOTIDE SEQUENCE</scope>
    <source>
        <strain evidence="3">CBS 193.32</strain>
    </source>
</reference>
<sequence length="298" mass="34477">MTKAWKEHRDVIARLYIKENRTLDEVREIMQQKYNFKASTRSYRQHFDQWDLSKYNCKKRTARRQSRDYQQYPEQQQYTPSAASAASAVVIVQENYPMSPQSYGSSSGSMSPESEMDNGGGRIDDVDVAQSYGSHQYTYAGQSQNQNQSQSQPVLHQQYTHQQQHHHQHQQQLEHHHRQRQSWDTQVPRSMASPWDQAALPSPPADLGGDSFFQMSGAAEALSVQGHHPPQAYSAVVHPEQYRQPQQQHYHRQQQGADPRMMPNRLLAPAPQRPVRPERRESVPYHNALHCGFHRSGL</sequence>
<organism evidence="3 4">
    <name type="scientific">Colletotrichum godetiae</name>
    <dbReference type="NCBI Taxonomy" id="1209918"/>
    <lineage>
        <taxon>Eukaryota</taxon>
        <taxon>Fungi</taxon>
        <taxon>Dikarya</taxon>
        <taxon>Ascomycota</taxon>
        <taxon>Pezizomycotina</taxon>
        <taxon>Sordariomycetes</taxon>
        <taxon>Hypocreomycetidae</taxon>
        <taxon>Glomerellales</taxon>
        <taxon>Glomerellaceae</taxon>
        <taxon>Colletotrichum</taxon>
        <taxon>Colletotrichum acutatum species complex</taxon>
    </lineage>
</organism>
<feature type="region of interest" description="Disordered" evidence="1">
    <location>
        <begin position="241"/>
        <end position="283"/>
    </location>
</feature>
<dbReference type="Pfam" id="PF14420">
    <property type="entry name" value="Clr5"/>
    <property type="match status" value="1"/>
</dbReference>
<feature type="domain" description="Clr5" evidence="2">
    <location>
        <begin position="1"/>
        <end position="54"/>
    </location>
</feature>
<feature type="region of interest" description="Disordered" evidence="1">
    <location>
        <begin position="140"/>
        <end position="212"/>
    </location>
</feature>
<feature type="region of interest" description="Disordered" evidence="1">
    <location>
        <begin position="61"/>
        <end position="81"/>
    </location>
</feature>
<proteinExistence type="predicted"/>
<evidence type="ECO:0000259" key="2">
    <source>
        <dbReference type="Pfam" id="PF14420"/>
    </source>
</evidence>
<dbReference type="GeneID" id="85452053"/>
<feature type="compositionally biased region" description="Basic residues" evidence="1">
    <location>
        <begin position="163"/>
        <end position="180"/>
    </location>
</feature>
<protein>
    <submittedName>
        <fullName evidence="3">Clr5 domain-containing protein</fullName>
    </submittedName>
</protein>
<dbReference type="PANTHER" id="PTHR38788:SF3">
    <property type="entry name" value="CLR5 DOMAIN-CONTAINING PROTEIN"/>
    <property type="match status" value="1"/>
</dbReference>
<gene>
    <name evidence="3" type="ORF">BDP55DRAFT_431185</name>
</gene>
<evidence type="ECO:0000256" key="1">
    <source>
        <dbReference type="SAM" id="MobiDB-lite"/>
    </source>
</evidence>